<organism evidence="2 3">
    <name type="scientific">Cajanus cajan</name>
    <name type="common">Pigeon pea</name>
    <name type="synonym">Cajanus indicus</name>
    <dbReference type="NCBI Taxonomy" id="3821"/>
    <lineage>
        <taxon>Eukaryota</taxon>
        <taxon>Viridiplantae</taxon>
        <taxon>Streptophyta</taxon>
        <taxon>Embryophyta</taxon>
        <taxon>Tracheophyta</taxon>
        <taxon>Spermatophyta</taxon>
        <taxon>Magnoliopsida</taxon>
        <taxon>eudicotyledons</taxon>
        <taxon>Gunneridae</taxon>
        <taxon>Pentapetalae</taxon>
        <taxon>rosids</taxon>
        <taxon>fabids</taxon>
        <taxon>Fabales</taxon>
        <taxon>Fabaceae</taxon>
        <taxon>Papilionoideae</taxon>
        <taxon>50 kb inversion clade</taxon>
        <taxon>NPAAA clade</taxon>
        <taxon>indigoferoid/millettioid clade</taxon>
        <taxon>Phaseoleae</taxon>
        <taxon>Cajanus</taxon>
    </lineage>
</organism>
<sequence length="124" mass="14356">MCPDFENNYEINDFVSFLDTLINHPDDVKALRSEQIVLNYLGSDEEVVNLFTTISYNLAHDMGNYFITRNHIAMHFVHKTLPTWLALGYHTYFSNPWAIIAFLAAVMGLSLTFIQTWYAIHPPK</sequence>
<reference evidence="2" key="1">
    <citation type="journal article" date="2012" name="Nat. Biotechnol.">
        <title>Draft genome sequence of pigeonpea (Cajanus cajan), an orphan legume crop of resource-poor farmers.</title>
        <authorList>
            <person name="Varshney R.K."/>
            <person name="Chen W."/>
            <person name="Li Y."/>
            <person name="Bharti A.K."/>
            <person name="Saxena R.K."/>
            <person name="Schlueter J.A."/>
            <person name="Donoghue M.T."/>
            <person name="Azam S."/>
            <person name="Fan G."/>
            <person name="Whaley A.M."/>
            <person name="Farmer A.D."/>
            <person name="Sheridan J."/>
            <person name="Iwata A."/>
            <person name="Tuteja R."/>
            <person name="Penmetsa R.V."/>
            <person name="Wu W."/>
            <person name="Upadhyaya H.D."/>
            <person name="Yang S.P."/>
            <person name="Shah T."/>
            <person name="Saxena K.B."/>
            <person name="Michael T."/>
            <person name="McCombie W.R."/>
            <person name="Yang B."/>
            <person name="Zhang G."/>
            <person name="Yang H."/>
            <person name="Wang J."/>
            <person name="Spillane C."/>
            <person name="Cook D.R."/>
            <person name="May G.D."/>
            <person name="Xu X."/>
            <person name="Jackson S.A."/>
        </authorList>
    </citation>
    <scope>NUCLEOTIDE SEQUENCE [LARGE SCALE GENOMIC DNA]</scope>
</reference>
<feature type="transmembrane region" description="Helical" evidence="1">
    <location>
        <begin position="97"/>
        <end position="120"/>
    </location>
</feature>
<proteinExistence type="predicted"/>
<dbReference type="InterPro" id="IPR004158">
    <property type="entry name" value="DUF247_pln"/>
</dbReference>
<keyword evidence="1" id="KW-1133">Transmembrane helix</keyword>
<dbReference type="AlphaFoldDB" id="A0A151S2B5"/>
<evidence type="ECO:0000256" key="1">
    <source>
        <dbReference type="SAM" id="Phobius"/>
    </source>
</evidence>
<dbReference type="EMBL" id="KQ483487">
    <property type="protein sequence ID" value="KYP48940.1"/>
    <property type="molecule type" value="Genomic_DNA"/>
</dbReference>
<dbReference type="PANTHER" id="PTHR31170:SF17">
    <property type="match status" value="1"/>
</dbReference>
<dbReference type="Gramene" id="C.cajan_28791.t">
    <property type="protein sequence ID" value="C.cajan_28791.t.cds1"/>
    <property type="gene ID" value="C.cajan_28791"/>
</dbReference>
<dbReference type="OMA" id="ICHCKTS"/>
<keyword evidence="3" id="KW-1185">Reference proteome</keyword>
<dbReference type="Proteomes" id="UP000075243">
    <property type="component" value="Unassembled WGS sequence"/>
</dbReference>
<keyword evidence="1" id="KW-0812">Transmembrane</keyword>
<dbReference type="STRING" id="3821.A0A151S2B5"/>
<evidence type="ECO:0000313" key="3">
    <source>
        <dbReference type="Proteomes" id="UP000075243"/>
    </source>
</evidence>
<dbReference type="PANTHER" id="PTHR31170">
    <property type="entry name" value="BNAC04G53230D PROTEIN"/>
    <property type="match status" value="1"/>
</dbReference>
<protein>
    <submittedName>
        <fullName evidence="2">UPF0481 protein At3g47200 family</fullName>
    </submittedName>
</protein>
<keyword evidence="1" id="KW-0472">Membrane</keyword>
<accession>A0A151S2B5</accession>
<gene>
    <name evidence="2" type="ORF">KK1_029341</name>
</gene>
<dbReference type="Pfam" id="PF03140">
    <property type="entry name" value="DUF247"/>
    <property type="match status" value="1"/>
</dbReference>
<evidence type="ECO:0000313" key="2">
    <source>
        <dbReference type="EMBL" id="KYP48940.1"/>
    </source>
</evidence>
<name>A0A151S2B5_CAJCA</name>